<dbReference type="InterPro" id="IPR000719">
    <property type="entry name" value="Prot_kinase_dom"/>
</dbReference>
<accession>A0AAV6K444</accession>
<comment type="caution">
    <text evidence="2">The sequence shown here is derived from an EMBL/GenBank/DDBJ whole genome shotgun (WGS) entry which is preliminary data.</text>
</comment>
<dbReference type="SUPFAM" id="SSF51161">
    <property type="entry name" value="Trimeric LpxA-like enzymes"/>
    <property type="match status" value="1"/>
</dbReference>
<dbReference type="InterPro" id="IPR020635">
    <property type="entry name" value="Tyr_kinase_cat_dom"/>
</dbReference>
<name>A0AAV6K444_9ERIC</name>
<dbReference type="SUPFAM" id="SSF56112">
    <property type="entry name" value="Protein kinase-like (PK-like)"/>
    <property type="match status" value="1"/>
</dbReference>
<dbReference type="Gene3D" id="1.10.510.10">
    <property type="entry name" value="Transferase(Phosphotransferase) domain 1"/>
    <property type="match status" value="1"/>
</dbReference>
<dbReference type="PANTHER" id="PTHR43480">
    <property type="entry name" value="ACYL-[ACYL-CARRIER-PROTEIN]--UDP-N-ACETYLGLUCOSAMINE O-ACYLTRANSFERASE"/>
    <property type="match status" value="1"/>
</dbReference>
<dbReference type="GO" id="GO:0004713">
    <property type="term" value="F:protein tyrosine kinase activity"/>
    <property type="evidence" value="ECO:0007669"/>
    <property type="project" value="InterPro"/>
</dbReference>
<dbReference type="InterPro" id="IPR011009">
    <property type="entry name" value="Kinase-like_dom_sf"/>
</dbReference>
<dbReference type="PROSITE" id="PS00109">
    <property type="entry name" value="PROTEIN_KINASE_TYR"/>
    <property type="match status" value="1"/>
</dbReference>
<dbReference type="InterPro" id="IPR011004">
    <property type="entry name" value="Trimer_LpxA-like_sf"/>
</dbReference>
<dbReference type="PROSITE" id="PS50011">
    <property type="entry name" value="PROTEIN_KINASE_DOM"/>
    <property type="match status" value="1"/>
</dbReference>
<dbReference type="InterPro" id="IPR001451">
    <property type="entry name" value="Hexapep"/>
</dbReference>
<dbReference type="InterPro" id="IPR010137">
    <property type="entry name" value="Lipid_A_LpxA"/>
</dbReference>
<feature type="domain" description="Protein kinase" evidence="1">
    <location>
        <begin position="231"/>
        <end position="542"/>
    </location>
</feature>
<evidence type="ECO:0000313" key="3">
    <source>
        <dbReference type="Proteomes" id="UP000823749"/>
    </source>
</evidence>
<dbReference type="Gene3D" id="2.160.10.10">
    <property type="entry name" value="Hexapeptide repeat proteins"/>
    <property type="match status" value="2"/>
</dbReference>
<dbReference type="InterPro" id="IPR037157">
    <property type="entry name" value="Acetyltransf_C_sf"/>
</dbReference>
<dbReference type="InterPro" id="IPR008266">
    <property type="entry name" value="Tyr_kinase_AS"/>
</dbReference>
<dbReference type="GO" id="GO:0008610">
    <property type="term" value="P:lipid biosynthetic process"/>
    <property type="evidence" value="ECO:0007669"/>
    <property type="project" value="InterPro"/>
</dbReference>
<keyword evidence="3" id="KW-1185">Reference proteome</keyword>
<dbReference type="FunFam" id="1.10.510.10:FF:000298">
    <property type="entry name" value="Adenine nucleotide alpha hydrolase-like domain kinase"/>
    <property type="match status" value="1"/>
</dbReference>
<dbReference type="EMBL" id="JACTNZ010000005">
    <property type="protein sequence ID" value="KAG5547236.1"/>
    <property type="molecule type" value="Genomic_DNA"/>
</dbReference>
<dbReference type="SMART" id="SM00219">
    <property type="entry name" value="TyrKc"/>
    <property type="match status" value="1"/>
</dbReference>
<dbReference type="AlphaFoldDB" id="A0AAV6K444"/>
<evidence type="ECO:0000259" key="1">
    <source>
        <dbReference type="PROSITE" id="PS50011"/>
    </source>
</evidence>
<gene>
    <name evidence="2" type="ORF">RHGRI_013042</name>
</gene>
<dbReference type="Pfam" id="PF00069">
    <property type="entry name" value="Pkinase"/>
    <property type="match status" value="1"/>
</dbReference>
<dbReference type="GO" id="GO:0005524">
    <property type="term" value="F:ATP binding"/>
    <property type="evidence" value="ECO:0007669"/>
    <property type="project" value="InterPro"/>
</dbReference>
<dbReference type="GO" id="GO:0008780">
    <property type="term" value="F:acyl-[acyl-carrier-protein]-UDP-N-acetylglucosamine O-acyltransferase activity"/>
    <property type="evidence" value="ECO:0007669"/>
    <property type="project" value="InterPro"/>
</dbReference>
<organism evidence="2 3">
    <name type="scientific">Rhododendron griersonianum</name>
    <dbReference type="NCBI Taxonomy" id="479676"/>
    <lineage>
        <taxon>Eukaryota</taxon>
        <taxon>Viridiplantae</taxon>
        <taxon>Streptophyta</taxon>
        <taxon>Embryophyta</taxon>
        <taxon>Tracheophyta</taxon>
        <taxon>Spermatophyta</taxon>
        <taxon>Magnoliopsida</taxon>
        <taxon>eudicotyledons</taxon>
        <taxon>Gunneridae</taxon>
        <taxon>Pentapetalae</taxon>
        <taxon>asterids</taxon>
        <taxon>Ericales</taxon>
        <taxon>Ericaceae</taxon>
        <taxon>Ericoideae</taxon>
        <taxon>Rhodoreae</taxon>
        <taxon>Rhododendron</taxon>
    </lineage>
</organism>
<dbReference type="Gene3D" id="1.20.1180.10">
    <property type="entry name" value="Udp N-acetylglucosamine O-acyltransferase, C-terminal domain"/>
    <property type="match status" value="1"/>
</dbReference>
<proteinExistence type="predicted"/>
<sequence length="771" mass="85384">MNKQEKGSRKEGLNVDQKVVIVAVKASKEIPRDTLVWALTHVAQPGVCIKLLVVIPDESSSNLSSYNYKLWGFRRFTSECAGGLLKNLPGTMSDKKDYITDSCIRLMRQLRDVYDSDKTKVRVKIVSASHCGVVASEAKRAHTSWIIFDKRLTEEVEPCMEQLDCNVVVIKRSGPKVLRLNLVGSPKTQSDVAILRPVSVAAAERVNDNYDPWNVIKVPKLTPASSPEQTLFTTTDVGASSLSSLDPATSPYFFSGMNWDIKQNFLFNDENPSLDEFDPDKEREELSSPSTSLCSHSWIADIVSSASEFPNPLAKHSQRPNAKAPTSFMSDALVGLELDRDLEIRTLSYRLDLNRRYNQDPLEWSARQKIAVGAARGLRYLHEECRVGCIVHRDLRPNNILLTHDFEPLVGDFGLARWQPDGDLGVETRVMGTFGYLAPEYPQTGQITEKADVYSFGVVLVELVTGRKAMDVNRPKGQQCLTEWARPLLEKNEIHEMIDPHLRNCYSEKEVQSMLRCASLCIRRDPDLRPRMCQGVSIGPFCTVGSSAKLGNACQLYPGSHIFGNTELGDQCILMTGAVVGDDLPGRTVIGCNNVIGHHCVVGIKCQDMKYKVIGDNNLVMGSCHIAHDCKVGSNNILANNTLLAGHVVVEDYAHTAGATVVHQFCHIGSFSFIGGGSVIRSLRIAYRKIFMPTDVNSGGIENRLTEVEQNEELAYVPAVCSMVQSIRDSFAEDRRGICSFTAGNHHKPNVMPDCTPFQQVAVANYCNQSI</sequence>
<dbReference type="Proteomes" id="UP000823749">
    <property type="component" value="Chromosome 5"/>
</dbReference>
<reference evidence="2" key="1">
    <citation type="submission" date="2020-08" db="EMBL/GenBank/DDBJ databases">
        <title>Plant Genome Project.</title>
        <authorList>
            <person name="Zhang R.-G."/>
        </authorList>
    </citation>
    <scope>NUCLEOTIDE SEQUENCE</scope>
    <source>
        <strain evidence="2">WSP0</strain>
        <tissue evidence="2">Leaf</tissue>
    </source>
</reference>
<protein>
    <recommendedName>
        <fullName evidence="1">Protein kinase domain-containing protein</fullName>
    </recommendedName>
</protein>
<dbReference type="Pfam" id="PF00132">
    <property type="entry name" value="Hexapep"/>
    <property type="match status" value="1"/>
</dbReference>
<evidence type="ECO:0000313" key="2">
    <source>
        <dbReference type="EMBL" id="KAG5547236.1"/>
    </source>
</evidence>
<dbReference type="PANTHER" id="PTHR43480:SF1">
    <property type="entry name" value="ACYL-[ACYL-CARRIER-PROTEIN]--UDP-N-ACETYLGLUCOSAMINE O-ACYLTRANSFERASE, MITOCHONDRIAL-RELATED"/>
    <property type="match status" value="1"/>
</dbReference>